<evidence type="ECO:0000256" key="1">
    <source>
        <dbReference type="ARBA" id="ARBA00010556"/>
    </source>
</evidence>
<dbReference type="CDD" id="cd02891">
    <property type="entry name" value="A2M_like"/>
    <property type="match status" value="1"/>
</dbReference>
<dbReference type="GO" id="GO:0005615">
    <property type="term" value="C:extracellular space"/>
    <property type="evidence" value="ECO:0007669"/>
    <property type="project" value="InterPro"/>
</dbReference>
<evidence type="ECO:0000313" key="6">
    <source>
        <dbReference type="Proteomes" id="UP000007364"/>
    </source>
</evidence>
<protein>
    <submittedName>
        <fullName evidence="5">Putative outer membrane protein</fullName>
    </submittedName>
</protein>
<dbReference type="InterPro" id="IPR001599">
    <property type="entry name" value="Macroglobln_a2"/>
</dbReference>
<dbReference type="InterPro" id="IPR011625">
    <property type="entry name" value="A2M_N_BRD"/>
</dbReference>
<dbReference type="SUPFAM" id="SSF48239">
    <property type="entry name" value="Terpenoid cyclases/Protein prenyltransferases"/>
    <property type="match status" value="1"/>
</dbReference>
<dbReference type="SMART" id="SM01359">
    <property type="entry name" value="A2M_N_2"/>
    <property type="match status" value="1"/>
</dbReference>
<dbReference type="InterPro" id="IPR008930">
    <property type="entry name" value="Terpenoid_cyclase/PrenylTrfase"/>
</dbReference>
<dbReference type="InterPro" id="IPR013783">
    <property type="entry name" value="Ig-like_fold"/>
</dbReference>
<dbReference type="Gene3D" id="1.50.10.20">
    <property type="match status" value="1"/>
</dbReference>
<keyword evidence="6" id="KW-1185">Reference proteome</keyword>
<dbReference type="Pfam" id="PF07678">
    <property type="entry name" value="TED_complement"/>
    <property type="match status" value="1"/>
</dbReference>
<feature type="domain" description="Alpha-2-macroglobulin bait region" evidence="3">
    <location>
        <begin position="980"/>
        <end position="1122"/>
    </location>
</feature>
<name>K2Q2P5_9FLAO</name>
<dbReference type="InterPro" id="IPR002890">
    <property type="entry name" value="MG2"/>
</dbReference>
<feature type="domain" description="Alpha-2-macroglobulin" evidence="4">
    <location>
        <begin position="1186"/>
        <end position="1276"/>
    </location>
</feature>
<dbReference type="PANTHER" id="PTHR40094:SF1">
    <property type="entry name" value="UBIQUITIN DOMAIN-CONTAINING PROTEIN"/>
    <property type="match status" value="1"/>
</dbReference>
<dbReference type="InterPro" id="IPR051802">
    <property type="entry name" value="YfhM-like"/>
</dbReference>
<dbReference type="Pfam" id="PF07703">
    <property type="entry name" value="A2M_BRD"/>
    <property type="match status" value="1"/>
</dbReference>
<dbReference type="eggNOG" id="COG2373">
    <property type="taxonomic scope" value="Bacteria"/>
</dbReference>
<dbReference type="PATRIC" id="fig|555500.3.peg.1813"/>
<evidence type="ECO:0000259" key="4">
    <source>
        <dbReference type="SMART" id="SM01360"/>
    </source>
</evidence>
<dbReference type="RefSeq" id="WP_008991604.1">
    <property type="nucleotide sequence ID" value="NZ_AMSG01000010.1"/>
</dbReference>
<sequence length="1840" mass="206325">MSIKKILFITLAIVLVGCKDKKDTALEQRENLYEFRQYISNVTSGVISTQSDVRVVLRNPTAKFQGNQILEDDILKVSPQTQGKVVALNNQSIAFVPENGFKQDTEYSFTLDLKAIIDTIDSDYKNFTFKVKTIKQQFNITTEHLQSYSKDWQYVQGILRSSDVMDLRTAKSLVSASQNGKSLSIKFNEAVKKSTQIPFTIDSIQRLDEDSEIVIQWDGSDHNIQDKGEASVTIPGKSNFTIVDVLTFGGEDQHLEINFSDPLKKDQNIDGLVSLQGANKLSFIIEGNVLKVYPDQKIKGVSDLTVFEGIVNSQGNPLKSILQEKVAFEQLKPQVRLLSSGNILPSSNNLKINFEAVNLRAVDVTVIKIYQDNILQFLQNSDLNQSGSLRNVGRPIAKKAIQLQNNLTNNSGDWKAYALDLREIISPDPGAIYRVEFSFDKKYSAYTCQDNSDNFELNNFEDFKQDMLDSKQWDPTDDSYYYDNYSYDYNWNDREDPCTNSYYYNKEASTNIIASDLALTVKKGKNESYFVAVNHIVSTEPLPGAKITFYNYQQQPIGDITTDQTGTAIFDSPMPAYFAIAENDNQKTYIKLNDGNALSISKFDVSGVELHKGIKGFIYGERGVWRPGDTIHLNFILNDTKSPIPSQHPVVFELSDPYGKVIDKKTNIEGEGGFYNFSTPTNPEATTGNYLAKVKIGGATFSKRIKVETIKPNRLKIKTSFDHEILSSQQPIEGELEVHWLHGAIAKNLKSDINVRFSKTKTSFKDFPNYVFDDPTSSFNSQDLTIFNGSVNAEGKASFSLNPELKGKAPGQLQATFITKVYENGGDFSTDVTSVSYSPYQTFVGLKVPEGDQRNMLVTDQDHNFEVVTVNTAGEPEAVEDLEVSVYKVNWRWWWDTSQENLSTFNSSNYQEKVYSTTISTKSNGKASFNFSIEYPEWGRYLVRVEDKKGMHSTAETVYIDWPGWAGKSKNQDSEAATMLVFSTDKEFYTVGQEAMVTFPSSLGGRALVTIENGNEVLESLWVLTQQGETKFQLPISGEYAPNVYIHISLIQPHAKTENDAPIRMYGVIPIKVTDPETVLHPRIAMPDKLAPEGNFTIEISEENSKAMTYTVAIVDEGLLDLTNFITPNPWDDFFAREALGVKTWDVYDQVVGAFGGRIDQVFSIGGDGMASAASTKKANRFEPMVLFLGPFQLGQGEKNSHKIHVPKYIGSVRTMVIAGNVDQNAYGIAEKTTPVKKPLMVLASAPRKITPKERVTLPVTVFAMESSVKNVTVKLKENPHFEIIGQDTKTVQFDQPDEKMVFFDLQVNQITGIGEIEVLAQAANQKASYEIELDVINPNPVTTQVTPLTLEGNKQADLDFKTFGITGSNTAEIEFSTLPPMDFTNRLQYLIRYPYGCIEQITSAAFPQLYLESIFDLTFDKKKDIQRNVEKTIERLGRFQLVGGGFSYWPGQSYANDWSSSYAGHFLLEAEKLGYVMPIGFKSKWVQYQQQRARAWRSSANGSSLAQAYRLYTLALAGQPDVSSMNRLRETPKISNYAKLRLAAAYALIGQAQVASTIFENANISYDAVNYDYYTYGSKERNMAMGLETLVLLDRKERALELAQSIAKALESDQWMSTQTTAYSLLSMSKFANYIGGKAMKLSYTINGKSESITTEKSLANRALAINEGQQSIRIDNQGDNTVFVRLITSGKLEVGSEKPLSRNLKTSVVYKGRNGEAMDVSRLSQGTNFISEITITNTQGDDINNLALTQFIPSGWEIVNTRFTDFGNFKENDLTHTDLRDDRSNFFFDLKAHQSKTIRLLLNASYLGRYYLPGVQCQAMYDNNYLARTSGMWVEVTQ</sequence>
<dbReference type="SMART" id="SM01419">
    <property type="entry name" value="Thiol-ester_cl"/>
    <property type="match status" value="1"/>
</dbReference>
<organism evidence="5 6">
    <name type="scientific">Galbibacter marinus</name>
    <dbReference type="NCBI Taxonomy" id="555500"/>
    <lineage>
        <taxon>Bacteria</taxon>
        <taxon>Pseudomonadati</taxon>
        <taxon>Bacteroidota</taxon>
        <taxon>Flavobacteriia</taxon>
        <taxon>Flavobacteriales</taxon>
        <taxon>Flavobacteriaceae</taxon>
        <taxon>Galbibacter</taxon>
    </lineage>
</organism>
<comment type="similarity">
    <text evidence="1">Belongs to the protease inhibitor I39 (alpha-2-macroglobulin) family. Bacterial alpha-2-macroglobulin subfamily.</text>
</comment>
<accession>K2Q2P5</accession>
<comment type="caution">
    <text evidence="5">The sequence shown here is derived from an EMBL/GenBank/DDBJ whole genome shotgun (WGS) entry which is preliminary data.</text>
</comment>
<keyword evidence="2" id="KW-0732">Signal</keyword>
<dbReference type="InterPro" id="IPR041462">
    <property type="entry name" value="Bact_A2M_MG6"/>
</dbReference>
<dbReference type="InterPro" id="IPR041246">
    <property type="entry name" value="Bact_MG10"/>
</dbReference>
<evidence type="ECO:0000259" key="3">
    <source>
        <dbReference type="SMART" id="SM01359"/>
    </source>
</evidence>
<dbReference type="SMART" id="SM01360">
    <property type="entry name" value="A2M"/>
    <property type="match status" value="1"/>
</dbReference>
<dbReference type="InterPro" id="IPR047565">
    <property type="entry name" value="Alpha-macroglob_thiol-ester_cl"/>
</dbReference>
<dbReference type="Pfam" id="PF17973">
    <property type="entry name" value="bMG10"/>
    <property type="match status" value="1"/>
</dbReference>
<dbReference type="PROSITE" id="PS51257">
    <property type="entry name" value="PROKAR_LIPOPROTEIN"/>
    <property type="match status" value="1"/>
</dbReference>
<dbReference type="OrthoDB" id="9767116at2"/>
<dbReference type="Gene3D" id="2.60.40.1930">
    <property type="match status" value="1"/>
</dbReference>
<dbReference type="Proteomes" id="UP000007364">
    <property type="component" value="Unassembled WGS sequence"/>
</dbReference>
<gene>
    <name evidence="5" type="ORF">I215_08777</name>
</gene>
<dbReference type="Pfam" id="PF11974">
    <property type="entry name" value="bMG3"/>
    <property type="match status" value="1"/>
</dbReference>
<evidence type="ECO:0000313" key="5">
    <source>
        <dbReference type="EMBL" id="EKF55111.1"/>
    </source>
</evidence>
<reference evidence="5 6" key="1">
    <citation type="journal article" date="2012" name="J. Bacteriol.">
        <title>Genome Sequence of Galbibacter marinum Type Strain ck-I2-15.</title>
        <authorList>
            <person name="Lai Q."/>
            <person name="Li C."/>
            <person name="Shao Z."/>
        </authorList>
    </citation>
    <scope>NUCLEOTIDE SEQUENCE [LARGE SCALE GENOMIC DNA]</scope>
    <source>
        <strain evidence="6">ck-I2-15</strain>
    </source>
</reference>
<dbReference type="GO" id="GO:0004866">
    <property type="term" value="F:endopeptidase inhibitor activity"/>
    <property type="evidence" value="ECO:0007669"/>
    <property type="project" value="InterPro"/>
</dbReference>
<dbReference type="Pfam" id="PF17962">
    <property type="entry name" value="bMG6"/>
    <property type="match status" value="1"/>
</dbReference>
<dbReference type="STRING" id="555500.I215_08777"/>
<dbReference type="PANTHER" id="PTHR40094">
    <property type="entry name" value="ALPHA-2-MACROGLOBULIN HOMOLOG"/>
    <property type="match status" value="1"/>
</dbReference>
<evidence type="ECO:0000256" key="2">
    <source>
        <dbReference type="ARBA" id="ARBA00022729"/>
    </source>
</evidence>
<dbReference type="EMBL" id="AMSG01000010">
    <property type="protein sequence ID" value="EKF55111.1"/>
    <property type="molecule type" value="Genomic_DNA"/>
</dbReference>
<dbReference type="Pfam" id="PF17972">
    <property type="entry name" value="bMG5"/>
    <property type="match status" value="1"/>
</dbReference>
<dbReference type="Pfam" id="PF01835">
    <property type="entry name" value="MG2"/>
    <property type="match status" value="1"/>
</dbReference>
<dbReference type="Pfam" id="PF00207">
    <property type="entry name" value="A2M"/>
    <property type="match status" value="1"/>
</dbReference>
<dbReference type="Gene3D" id="2.60.40.10">
    <property type="entry name" value="Immunoglobulins"/>
    <property type="match status" value="1"/>
</dbReference>
<dbReference type="InterPro" id="IPR041203">
    <property type="entry name" value="Bact_A2M_MG5"/>
</dbReference>
<dbReference type="InterPro" id="IPR021868">
    <property type="entry name" value="Alpha_2_Macroglob_MG3"/>
</dbReference>
<proteinExistence type="inferred from homology"/>
<dbReference type="InterPro" id="IPR011626">
    <property type="entry name" value="Alpha-macroglobulin_TED"/>
</dbReference>